<name>A0AAW5E1L7_9BACI</name>
<sequence length="85" mass="9906">MRTLVVDIEENGYPFQVANGEVFREEGNRKWIRFNRDEYSASDLISQISQLHNITDLTVEEPEIESIISRIYKEGYKVDEEPVGV</sequence>
<reference evidence="1" key="1">
    <citation type="submission" date="2022-02" db="EMBL/GenBank/DDBJ databases">
        <title>Fredinandcohnia quinoae sp. nov. isolated from Chenopodium quinoa seeds.</title>
        <authorList>
            <person name="Saati-Santamaria Z."/>
            <person name="Flores-Felix J.D."/>
            <person name="Igual J.M."/>
            <person name="Velazquez E."/>
            <person name="Garcia-Fraile P."/>
            <person name="Martinez-Molina E."/>
        </authorList>
    </citation>
    <scope>NUCLEOTIDE SEQUENCE</scope>
    <source>
        <strain evidence="1">SECRCQ15</strain>
    </source>
</reference>
<dbReference type="Proteomes" id="UP001431131">
    <property type="component" value="Unassembled WGS sequence"/>
</dbReference>
<dbReference type="AlphaFoldDB" id="A0AAW5E1L7"/>
<dbReference type="EMBL" id="JAKTTI010000001">
    <property type="protein sequence ID" value="MCH1623997.1"/>
    <property type="molecule type" value="Genomic_DNA"/>
</dbReference>
<dbReference type="RefSeq" id="WP_240252245.1">
    <property type="nucleotide sequence ID" value="NZ_JAKTTI010000001.1"/>
</dbReference>
<organism evidence="1 2">
    <name type="scientific">Fredinandcohnia quinoae</name>
    <dbReference type="NCBI Taxonomy" id="2918902"/>
    <lineage>
        <taxon>Bacteria</taxon>
        <taxon>Bacillati</taxon>
        <taxon>Bacillota</taxon>
        <taxon>Bacilli</taxon>
        <taxon>Bacillales</taxon>
        <taxon>Bacillaceae</taxon>
        <taxon>Fredinandcohnia</taxon>
    </lineage>
</organism>
<proteinExistence type="predicted"/>
<comment type="caution">
    <text evidence="1">The sequence shown here is derived from an EMBL/GenBank/DDBJ whole genome shotgun (WGS) entry which is preliminary data.</text>
</comment>
<evidence type="ECO:0000313" key="2">
    <source>
        <dbReference type="Proteomes" id="UP001431131"/>
    </source>
</evidence>
<accession>A0AAW5E1L7</accession>
<protein>
    <submittedName>
        <fullName evidence="1">Uncharacterized protein</fullName>
    </submittedName>
</protein>
<gene>
    <name evidence="1" type="ORF">MJG50_01550</name>
</gene>
<keyword evidence="2" id="KW-1185">Reference proteome</keyword>
<evidence type="ECO:0000313" key="1">
    <source>
        <dbReference type="EMBL" id="MCH1623997.1"/>
    </source>
</evidence>